<protein>
    <recommendedName>
        <fullName evidence="2">DUF7707 domain-containing protein</fullName>
    </recommendedName>
</protein>
<dbReference type="Pfam" id="PF24808">
    <property type="entry name" value="DUF7707"/>
    <property type="match status" value="1"/>
</dbReference>
<dbReference type="Proteomes" id="UP001174691">
    <property type="component" value="Unassembled WGS sequence"/>
</dbReference>
<accession>A0AA38VRJ3</accession>
<gene>
    <name evidence="3" type="ORF">NKR19_g3241</name>
</gene>
<proteinExistence type="predicted"/>
<keyword evidence="1" id="KW-0732">Signal</keyword>
<dbReference type="AlphaFoldDB" id="A0AA38VRJ3"/>
<evidence type="ECO:0000256" key="1">
    <source>
        <dbReference type="SAM" id="SignalP"/>
    </source>
</evidence>
<sequence length="201" mass="20755">MVSLRNTLLALASAVAVSADYWIDPESVPLSTRKQWCTSELSSCPLICQQVEPGTTLVNTCDPVALSYGCLCGNNLQPNVSEYSLTLPYFVCTEWGTQCVKSCGSDNTCASACRQDHPCGALKPKTNYTTTTSSAEPTGTGASATTSANQVFSGIPGAATTSSSDSGDQTSNNAAAALEFGRGYGLAVVAGSLFAGFAMML</sequence>
<keyword evidence="4" id="KW-1185">Reference proteome</keyword>
<evidence type="ECO:0000313" key="3">
    <source>
        <dbReference type="EMBL" id="KAJ9158526.1"/>
    </source>
</evidence>
<feature type="signal peptide" evidence="1">
    <location>
        <begin position="1"/>
        <end position="19"/>
    </location>
</feature>
<evidence type="ECO:0000313" key="4">
    <source>
        <dbReference type="Proteomes" id="UP001174691"/>
    </source>
</evidence>
<feature type="domain" description="DUF7707" evidence="2">
    <location>
        <begin position="22"/>
        <end position="124"/>
    </location>
</feature>
<comment type="caution">
    <text evidence="3">The sequence shown here is derived from an EMBL/GenBank/DDBJ whole genome shotgun (WGS) entry which is preliminary data.</text>
</comment>
<dbReference type="PANTHER" id="PTHR38118:SF2">
    <property type="entry name" value="CDP-ALCOHOL PHOSPHATIDYLTRANSFERASE PROTEIN"/>
    <property type="match status" value="1"/>
</dbReference>
<organism evidence="3 4">
    <name type="scientific">Coniochaeta hoffmannii</name>
    <dbReference type="NCBI Taxonomy" id="91930"/>
    <lineage>
        <taxon>Eukaryota</taxon>
        <taxon>Fungi</taxon>
        <taxon>Dikarya</taxon>
        <taxon>Ascomycota</taxon>
        <taxon>Pezizomycotina</taxon>
        <taxon>Sordariomycetes</taxon>
        <taxon>Sordariomycetidae</taxon>
        <taxon>Coniochaetales</taxon>
        <taxon>Coniochaetaceae</taxon>
        <taxon>Coniochaeta</taxon>
    </lineage>
</organism>
<dbReference type="EMBL" id="JANBVN010000035">
    <property type="protein sequence ID" value="KAJ9158526.1"/>
    <property type="molecule type" value="Genomic_DNA"/>
</dbReference>
<reference evidence="3" key="1">
    <citation type="submission" date="2022-07" db="EMBL/GenBank/DDBJ databases">
        <title>Fungi with potential for degradation of polypropylene.</title>
        <authorList>
            <person name="Gostincar C."/>
        </authorList>
    </citation>
    <scope>NUCLEOTIDE SEQUENCE</scope>
    <source>
        <strain evidence="3">EXF-13287</strain>
    </source>
</reference>
<dbReference type="InterPro" id="IPR056124">
    <property type="entry name" value="DUF7707"/>
</dbReference>
<evidence type="ECO:0000259" key="2">
    <source>
        <dbReference type="Pfam" id="PF24808"/>
    </source>
</evidence>
<feature type="chain" id="PRO_5041286419" description="DUF7707 domain-containing protein" evidence="1">
    <location>
        <begin position="20"/>
        <end position="201"/>
    </location>
</feature>
<dbReference type="PANTHER" id="PTHR38118">
    <property type="entry name" value="ANCHORED CELL WALL PROTEIN 11-RELATED"/>
    <property type="match status" value="1"/>
</dbReference>
<name>A0AA38VRJ3_9PEZI</name>